<dbReference type="PANTHER" id="PTHR43133">
    <property type="entry name" value="RNA POLYMERASE ECF-TYPE SIGMA FACTO"/>
    <property type="match status" value="1"/>
</dbReference>
<keyword evidence="4" id="KW-0238">DNA-binding</keyword>
<organism evidence="8 9">
    <name type="scientific">Solirubrobacter pauli</name>
    <dbReference type="NCBI Taxonomy" id="166793"/>
    <lineage>
        <taxon>Bacteria</taxon>
        <taxon>Bacillati</taxon>
        <taxon>Actinomycetota</taxon>
        <taxon>Thermoleophilia</taxon>
        <taxon>Solirubrobacterales</taxon>
        <taxon>Solirubrobacteraceae</taxon>
        <taxon>Solirubrobacter</taxon>
    </lineage>
</organism>
<feature type="domain" description="RNA polymerase sigma-70 region 2" evidence="6">
    <location>
        <begin position="19"/>
        <end position="86"/>
    </location>
</feature>
<evidence type="ECO:0000256" key="5">
    <source>
        <dbReference type="ARBA" id="ARBA00023163"/>
    </source>
</evidence>
<evidence type="ECO:0000259" key="6">
    <source>
        <dbReference type="Pfam" id="PF04542"/>
    </source>
</evidence>
<feature type="domain" description="RNA polymerase sigma factor 70 region 4 type 2" evidence="7">
    <location>
        <begin position="119"/>
        <end position="169"/>
    </location>
</feature>
<name>A0A660L6N9_9ACTN</name>
<dbReference type="SUPFAM" id="SSF88659">
    <property type="entry name" value="Sigma3 and sigma4 domains of RNA polymerase sigma factors"/>
    <property type="match status" value="1"/>
</dbReference>
<comment type="caution">
    <text evidence="8">The sequence shown here is derived from an EMBL/GenBank/DDBJ whole genome shotgun (WGS) entry which is preliminary data.</text>
</comment>
<dbReference type="InterPro" id="IPR013324">
    <property type="entry name" value="RNA_pol_sigma_r3/r4-like"/>
</dbReference>
<dbReference type="InterPro" id="IPR007627">
    <property type="entry name" value="RNA_pol_sigma70_r2"/>
</dbReference>
<dbReference type="GO" id="GO:0016987">
    <property type="term" value="F:sigma factor activity"/>
    <property type="evidence" value="ECO:0007669"/>
    <property type="project" value="UniProtKB-KW"/>
</dbReference>
<accession>A0A660L6N9</accession>
<keyword evidence="3" id="KW-0731">Sigma factor</keyword>
<evidence type="ECO:0000256" key="1">
    <source>
        <dbReference type="ARBA" id="ARBA00010641"/>
    </source>
</evidence>
<sequence>MATTDEQLLRGGPEAFGAFYARHERAVFRFFYRRVLDAETAADLSAECFAAALLGAEGYRGEGGAPPVAWLFGIARNVLRRSAEQRRVESRARARLGMPPLVLEDETLAALDRIHAGQLMEHALSYLPPDQAEAVRARIVDEREYDDIARELRTSEAVVRKRVSRGLGALRRRVEDRA</sequence>
<dbReference type="AlphaFoldDB" id="A0A660L6N9"/>
<dbReference type="InterPro" id="IPR036388">
    <property type="entry name" value="WH-like_DNA-bd_sf"/>
</dbReference>
<gene>
    <name evidence="8" type="ORF">C8N24_0521</name>
</gene>
<comment type="similarity">
    <text evidence="1">Belongs to the sigma-70 factor family. ECF subfamily.</text>
</comment>
<evidence type="ECO:0000256" key="4">
    <source>
        <dbReference type="ARBA" id="ARBA00023125"/>
    </source>
</evidence>
<dbReference type="GO" id="GO:0003677">
    <property type="term" value="F:DNA binding"/>
    <property type="evidence" value="ECO:0007669"/>
    <property type="project" value="UniProtKB-KW"/>
</dbReference>
<keyword evidence="2" id="KW-0805">Transcription regulation</keyword>
<dbReference type="Gene3D" id="1.10.1740.10">
    <property type="match status" value="1"/>
</dbReference>
<dbReference type="Pfam" id="PF04542">
    <property type="entry name" value="Sigma70_r2"/>
    <property type="match status" value="1"/>
</dbReference>
<evidence type="ECO:0000256" key="3">
    <source>
        <dbReference type="ARBA" id="ARBA00023082"/>
    </source>
</evidence>
<dbReference type="Gene3D" id="1.10.10.10">
    <property type="entry name" value="Winged helix-like DNA-binding domain superfamily/Winged helix DNA-binding domain"/>
    <property type="match status" value="1"/>
</dbReference>
<evidence type="ECO:0000256" key="2">
    <source>
        <dbReference type="ARBA" id="ARBA00023015"/>
    </source>
</evidence>
<dbReference type="Pfam" id="PF08281">
    <property type="entry name" value="Sigma70_r4_2"/>
    <property type="match status" value="1"/>
</dbReference>
<dbReference type="SUPFAM" id="SSF88946">
    <property type="entry name" value="Sigma2 domain of RNA polymerase sigma factors"/>
    <property type="match status" value="1"/>
</dbReference>
<dbReference type="InterPro" id="IPR013249">
    <property type="entry name" value="RNA_pol_sigma70_r4_t2"/>
</dbReference>
<reference evidence="8 9" key="1">
    <citation type="submission" date="2018-10" db="EMBL/GenBank/DDBJ databases">
        <title>Genomic Encyclopedia of Archaeal and Bacterial Type Strains, Phase II (KMG-II): from individual species to whole genera.</title>
        <authorList>
            <person name="Goeker M."/>
        </authorList>
    </citation>
    <scope>NUCLEOTIDE SEQUENCE [LARGE SCALE GENOMIC DNA]</scope>
    <source>
        <strain evidence="8 9">DSM 14954</strain>
    </source>
</reference>
<keyword evidence="5" id="KW-0804">Transcription</keyword>
<dbReference type="InterPro" id="IPR013325">
    <property type="entry name" value="RNA_pol_sigma_r2"/>
</dbReference>
<proteinExistence type="inferred from homology"/>
<dbReference type="InterPro" id="IPR014284">
    <property type="entry name" value="RNA_pol_sigma-70_dom"/>
</dbReference>
<dbReference type="NCBIfam" id="TIGR02937">
    <property type="entry name" value="sigma70-ECF"/>
    <property type="match status" value="1"/>
</dbReference>
<evidence type="ECO:0000313" key="8">
    <source>
        <dbReference type="EMBL" id="RKQ90708.1"/>
    </source>
</evidence>
<protein>
    <submittedName>
        <fullName evidence="8">RNA polymerase sigma-70 factor (ECF subfamily)</fullName>
    </submittedName>
</protein>
<dbReference type="EMBL" id="RBIL01000001">
    <property type="protein sequence ID" value="RKQ90708.1"/>
    <property type="molecule type" value="Genomic_DNA"/>
</dbReference>
<evidence type="ECO:0000259" key="7">
    <source>
        <dbReference type="Pfam" id="PF08281"/>
    </source>
</evidence>
<dbReference type="RefSeq" id="WP_121247691.1">
    <property type="nucleotide sequence ID" value="NZ_RBIL01000001.1"/>
</dbReference>
<keyword evidence="9" id="KW-1185">Reference proteome</keyword>
<evidence type="ECO:0000313" key="9">
    <source>
        <dbReference type="Proteomes" id="UP000278962"/>
    </source>
</evidence>
<dbReference type="PANTHER" id="PTHR43133:SF8">
    <property type="entry name" value="RNA POLYMERASE SIGMA FACTOR HI_1459-RELATED"/>
    <property type="match status" value="1"/>
</dbReference>
<dbReference type="Proteomes" id="UP000278962">
    <property type="component" value="Unassembled WGS sequence"/>
</dbReference>
<dbReference type="InterPro" id="IPR039425">
    <property type="entry name" value="RNA_pol_sigma-70-like"/>
</dbReference>
<dbReference type="OrthoDB" id="5243867at2"/>
<dbReference type="GO" id="GO:0006352">
    <property type="term" value="P:DNA-templated transcription initiation"/>
    <property type="evidence" value="ECO:0007669"/>
    <property type="project" value="InterPro"/>
</dbReference>